<evidence type="ECO:0000313" key="6">
    <source>
        <dbReference type="EMBL" id="QSX09168.1"/>
    </source>
</evidence>
<dbReference type="PROSITE" id="PS51379">
    <property type="entry name" value="4FE4S_FER_2"/>
    <property type="match status" value="2"/>
</dbReference>
<evidence type="ECO:0000256" key="2">
    <source>
        <dbReference type="ARBA" id="ARBA00022723"/>
    </source>
</evidence>
<keyword evidence="4" id="KW-0411">Iron-sulfur</keyword>
<gene>
    <name evidence="6" type="ORF">J0B03_03605</name>
</gene>
<keyword evidence="3" id="KW-0408">Iron</keyword>
<dbReference type="KEGG" id="alka:J0B03_03605"/>
<evidence type="ECO:0000313" key="7">
    <source>
        <dbReference type="Proteomes" id="UP000663499"/>
    </source>
</evidence>
<dbReference type="InterPro" id="IPR050572">
    <property type="entry name" value="Fe-S_Ferredoxin"/>
</dbReference>
<dbReference type="PROSITE" id="PS00198">
    <property type="entry name" value="4FE4S_FER_1"/>
    <property type="match status" value="1"/>
</dbReference>
<sequence length="80" mass="8893">MARKWYPVIDWMKCTECGACIERCMNGVYKQGTKRPLVLHPENCTACMACQRVCPENAITYEGDTIGDVGCGCSRLPKTS</sequence>
<reference evidence="6" key="1">
    <citation type="submission" date="2021-03" db="EMBL/GenBank/DDBJ databases">
        <title>Alkalibacter marinus sp. nov., isolated from tidal flat sediment.</title>
        <authorList>
            <person name="Namirimu T."/>
            <person name="Yang J.-A."/>
            <person name="Yang S.-H."/>
            <person name="Kim Y.-J."/>
            <person name="Kwon K.K."/>
        </authorList>
    </citation>
    <scope>NUCLEOTIDE SEQUENCE</scope>
    <source>
        <strain evidence="6">ES005</strain>
    </source>
</reference>
<evidence type="ECO:0000256" key="1">
    <source>
        <dbReference type="ARBA" id="ARBA00022485"/>
    </source>
</evidence>
<protein>
    <submittedName>
        <fullName evidence="6">Ferredoxin family protein</fullName>
    </submittedName>
</protein>
<keyword evidence="1" id="KW-0004">4Fe-4S</keyword>
<evidence type="ECO:0000259" key="5">
    <source>
        <dbReference type="PROSITE" id="PS51379"/>
    </source>
</evidence>
<dbReference type="AlphaFoldDB" id="A0A974XIU5"/>
<keyword evidence="7" id="KW-1185">Reference proteome</keyword>
<dbReference type="RefSeq" id="WP_207300507.1">
    <property type="nucleotide sequence ID" value="NZ_CP071444.1"/>
</dbReference>
<keyword evidence="2" id="KW-0479">Metal-binding</keyword>
<evidence type="ECO:0000256" key="3">
    <source>
        <dbReference type="ARBA" id="ARBA00023004"/>
    </source>
</evidence>
<dbReference type="PANTHER" id="PTHR43687:SF1">
    <property type="entry name" value="FERREDOXIN III"/>
    <property type="match status" value="1"/>
</dbReference>
<dbReference type="PANTHER" id="PTHR43687">
    <property type="entry name" value="ADENYLYLSULFATE REDUCTASE, BETA SUBUNIT"/>
    <property type="match status" value="1"/>
</dbReference>
<dbReference type="SUPFAM" id="SSF54862">
    <property type="entry name" value="4Fe-4S ferredoxins"/>
    <property type="match status" value="1"/>
</dbReference>
<dbReference type="EMBL" id="CP071444">
    <property type="protein sequence ID" value="QSX09168.1"/>
    <property type="molecule type" value="Genomic_DNA"/>
</dbReference>
<name>A0A974XIU5_9FIRM</name>
<organism evidence="6 7">
    <name type="scientific">Alkalibacter rhizosphaerae</name>
    <dbReference type="NCBI Taxonomy" id="2815577"/>
    <lineage>
        <taxon>Bacteria</taxon>
        <taxon>Bacillati</taxon>
        <taxon>Bacillota</taxon>
        <taxon>Clostridia</taxon>
        <taxon>Eubacteriales</taxon>
        <taxon>Eubacteriaceae</taxon>
        <taxon>Alkalibacter</taxon>
    </lineage>
</organism>
<feature type="domain" description="4Fe-4S ferredoxin-type" evidence="5">
    <location>
        <begin position="34"/>
        <end position="64"/>
    </location>
</feature>
<dbReference type="GO" id="GO:0046872">
    <property type="term" value="F:metal ion binding"/>
    <property type="evidence" value="ECO:0007669"/>
    <property type="project" value="UniProtKB-KW"/>
</dbReference>
<dbReference type="Proteomes" id="UP000663499">
    <property type="component" value="Chromosome"/>
</dbReference>
<dbReference type="Pfam" id="PF13187">
    <property type="entry name" value="Fer4_9"/>
    <property type="match status" value="1"/>
</dbReference>
<feature type="domain" description="4Fe-4S ferredoxin-type" evidence="5">
    <location>
        <begin position="5"/>
        <end position="30"/>
    </location>
</feature>
<proteinExistence type="predicted"/>
<dbReference type="InterPro" id="IPR017896">
    <property type="entry name" value="4Fe4S_Fe-S-bd"/>
</dbReference>
<dbReference type="InterPro" id="IPR017900">
    <property type="entry name" value="4Fe4S_Fe_S_CS"/>
</dbReference>
<dbReference type="Gene3D" id="3.30.70.20">
    <property type="match status" value="1"/>
</dbReference>
<evidence type="ECO:0000256" key="4">
    <source>
        <dbReference type="ARBA" id="ARBA00023014"/>
    </source>
</evidence>
<accession>A0A974XIU5</accession>
<dbReference type="GO" id="GO:0051539">
    <property type="term" value="F:4 iron, 4 sulfur cluster binding"/>
    <property type="evidence" value="ECO:0007669"/>
    <property type="project" value="UniProtKB-KW"/>
</dbReference>